<keyword evidence="1" id="KW-0812">Transmembrane</keyword>
<keyword evidence="1" id="KW-1133">Transmembrane helix</keyword>
<keyword evidence="3" id="KW-1185">Reference proteome</keyword>
<organism evidence="2">
    <name type="scientific">Tuwongella immobilis</name>
    <dbReference type="NCBI Taxonomy" id="692036"/>
    <lineage>
        <taxon>Bacteria</taxon>
        <taxon>Pseudomonadati</taxon>
        <taxon>Planctomycetota</taxon>
        <taxon>Planctomycetia</taxon>
        <taxon>Gemmatales</taxon>
        <taxon>Gemmataceae</taxon>
        <taxon>Tuwongella</taxon>
    </lineage>
</organism>
<feature type="transmembrane region" description="Helical" evidence="1">
    <location>
        <begin position="38"/>
        <end position="58"/>
    </location>
</feature>
<proteinExistence type="predicted"/>
<feature type="transmembrane region" description="Helical" evidence="1">
    <location>
        <begin position="372"/>
        <end position="391"/>
    </location>
</feature>
<evidence type="ECO:0000256" key="1">
    <source>
        <dbReference type="SAM" id="Phobius"/>
    </source>
</evidence>
<dbReference type="EMBL" id="LR593887">
    <property type="protein sequence ID" value="VTS04942.1"/>
    <property type="molecule type" value="Genomic_DNA"/>
</dbReference>
<gene>
    <name evidence="2" type="ORF">GMBLW1_01730</name>
</gene>
<dbReference type="AlphaFoldDB" id="A0A6C2YR05"/>
<sequence>MDAQPNGPNHSPVGARITMEDSAPNPISDALVAFWKRFGPYGATALVTVGCMGLFWLLQVFITHSTFSGNFAWTLFLSRDVGIPEVEVSQGITPVIAQSEWDAEYGYHLANDPWLTNPDTVAHLDLPIHRGQAIFFPALSWGLAKIAGLPIVPPRLFLLLHWAVIAFGIGAVAGWLVRRGMSLLWVVPLATSWVMLRVTSHGVSTAAGDALIALTLIAVSGGHWCRFLIVGTALTLARPDAIFLTAGVTLATALKQTAWQTTLRGRPLVLLSAIPTAVPLLLVGVLHVRFPGEAVTLGIGLTPWQDWFSAISTGFGDGQIWASLWRIGLTAIALHTLVRCLRNWGQSPIATVGLLWLLGVILLPGWTWQTTINAPIAVGGVLLVSLFLTAIDSSALNRGLFLALTICHVGLIQGNLLQVGHWSPHQMVMQDQLNRPILDRELNSKLVDVTSSATWVNHTETLPLPTNLWKMFHRESIGFLVRLENRTQQPWHPLPQSGENTISLAVEIRNEAGDLVHQQRSVPICHSVAPGEAIEQVIPIALKRGKYQVRVSGYQIGIGWFDDANSANGSRYVLELK</sequence>
<evidence type="ECO:0000313" key="2">
    <source>
        <dbReference type="EMBL" id="VIP03787.1"/>
    </source>
</evidence>
<dbReference type="RefSeq" id="WP_162658942.1">
    <property type="nucleotide sequence ID" value="NZ_LR593887.1"/>
</dbReference>
<feature type="transmembrane region" description="Helical" evidence="1">
    <location>
        <begin position="268"/>
        <end position="288"/>
    </location>
</feature>
<feature type="transmembrane region" description="Helical" evidence="1">
    <location>
        <begin position="156"/>
        <end position="176"/>
    </location>
</feature>
<evidence type="ECO:0000313" key="3">
    <source>
        <dbReference type="Proteomes" id="UP000464378"/>
    </source>
</evidence>
<accession>A0A6C2YR05</accession>
<dbReference type="EMBL" id="LR586016">
    <property type="protein sequence ID" value="VIP03787.1"/>
    <property type="molecule type" value="Genomic_DNA"/>
</dbReference>
<keyword evidence="1" id="KW-0472">Membrane</keyword>
<name>A0A6C2YR05_9BACT</name>
<dbReference type="InParanoid" id="A0A6C2YR05"/>
<evidence type="ECO:0008006" key="4">
    <source>
        <dbReference type="Google" id="ProtNLM"/>
    </source>
</evidence>
<reference evidence="2" key="1">
    <citation type="submission" date="2019-04" db="EMBL/GenBank/DDBJ databases">
        <authorList>
            <consortium name="Science for Life Laboratories"/>
        </authorList>
    </citation>
    <scope>NUCLEOTIDE SEQUENCE</scope>
    <source>
        <strain evidence="2">MBLW1</strain>
    </source>
</reference>
<feature type="transmembrane region" description="Helical" evidence="1">
    <location>
        <begin position="210"/>
        <end position="229"/>
    </location>
</feature>
<protein>
    <recommendedName>
        <fullName evidence="4">Glycosyltransferase RgtA/B/C/D-like domain-containing protein</fullName>
    </recommendedName>
</protein>
<dbReference type="KEGG" id="tim:GMBLW1_01730"/>
<feature type="transmembrane region" description="Helical" evidence="1">
    <location>
        <begin position="182"/>
        <end position="198"/>
    </location>
</feature>
<dbReference type="Proteomes" id="UP000464378">
    <property type="component" value="Chromosome"/>
</dbReference>
<feature type="transmembrane region" description="Helical" evidence="1">
    <location>
        <begin position="349"/>
        <end position="366"/>
    </location>
</feature>